<comment type="caution">
    <text evidence="1">The sequence shown here is derived from an EMBL/GenBank/DDBJ whole genome shotgun (WGS) entry which is preliminary data.</text>
</comment>
<reference evidence="1" key="1">
    <citation type="submission" date="2020-08" db="EMBL/GenBank/DDBJ databases">
        <title>Genome public.</title>
        <authorList>
            <person name="Liu C."/>
            <person name="Sun Q."/>
        </authorList>
    </citation>
    <scope>NUCLEOTIDE SEQUENCE</scope>
    <source>
        <strain evidence="1">N12</strain>
    </source>
</reference>
<evidence type="ECO:0000313" key="1">
    <source>
        <dbReference type="EMBL" id="MBC8592359.1"/>
    </source>
</evidence>
<dbReference type="AlphaFoldDB" id="A0A926F5R0"/>
<dbReference type="Proteomes" id="UP000651085">
    <property type="component" value="Unassembled WGS sequence"/>
</dbReference>
<dbReference type="EMBL" id="JACRTF010000001">
    <property type="protein sequence ID" value="MBC8592359.1"/>
    <property type="molecule type" value="Genomic_DNA"/>
</dbReference>
<keyword evidence="2" id="KW-1185">Reference proteome</keyword>
<proteinExistence type="predicted"/>
<gene>
    <name evidence="1" type="ORF">H8744_03700</name>
</gene>
<protein>
    <submittedName>
        <fullName evidence="1">Uncharacterized protein</fullName>
    </submittedName>
</protein>
<sequence length="228" mass="26796">MMDLEKKIKCFLKESLFHHGFKKKYKTCFQRSFVDAIQMLTFGHSTHNEVSVRYLTYTVSLTYPTIDKIATQLHEIMGNIGVNVGYLMPEKSFKEWRLVLDCPDECLHQILNNIMFTVEQYAIPFLDKYSNIEELIVGLENGELRCTDDIKDRYLPILYYLLGNNHNALLLVDEAIKRRSAEFLIDEYKIIQEIHNANKMQIPQNKALDSYIPFAEEFKCMLKSENVY</sequence>
<name>A0A926F5R0_9BACT</name>
<accession>A0A926F5R0</accession>
<evidence type="ECO:0000313" key="2">
    <source>
        <dbReference type="Proteomes" id="UP000651085"/>
    </source>
</evidence>
<dbReference type="RefSeq" id="WP_262433561.1">
    <property type="nucleotide sequence ID" value="NZ_JACRTF010000001.1"/>
</dbReference>
<organism evidence="1 2">
    <name type="scientific">Jilunia laotingensis</name>
    <dbReference type="NCBI Taxonomy" id="2763675"/>
    <lineage>
        <taxon>Bacteria</taxon>
        <taxon>Pseudomonadati</taxon>
        <taxon>Bacteroidota</taxon>
        <taxon>Bacteroidia</taxon>
        <taxon>Bacteroidales</taxon>
        <taxon>Bacteroidaceae</taxon>
        <taxon>Jilunia</taxon>
    </lineage>
</organism>